<organism evidence="2">
    <name type="scientific">Tuwongella immobilis</name>
    <dbReference type="NCBI Taxonomy" id="692036"/>
    <lineage>
        <taxon>Bacteria</taxon>
        <taxon>Pseudomonadati</taxon>
        <taxon>Planctomycetota</taxon>
        <taxon>Planctomycetia</taxon>
        <taxon>Gemmatales</taxon>
        <taxon>Gemmataceae</taxon>
        <taxon>Tuwongella</taxon>
    </lineage>
</organism>
<dbReference type="AlphaFoldDB" id="A0A6C2YNV8"/>
<keyword evidence="3" id="KW-1185">Reference proteome</keyword>
<evidence type="ECO:0000313" key="2">
    <source>
        <dbReference type="EMBL" id="VIP02879.1"/>
    </source>
</evidence>
<proteinExistence type="predicted"/>
<reference evidence="2" key="1">
    <citation type="submission" date="2019-04" db="EMBL/GenBank/DDBJ databases">
        <authorList>
            <consortium name="Science for Life Laboratories"/>
        </authorList>
    </citation>
    <scope>NUCLEOTIDE SEQUENCE</scope>
    <source>
        <strain evidence="2">MBLW1</strain>
    </source>
</reference>
<dbReference type="InParanoid" id="A0A6C2YNV8"/>
<feature type="domain" description="Putative oxidoreductase C-terminal" evidence="1">
    <location>
        <begin position="155"/>
        <end position="427"/>
    </location>
</feature>
<evidence type="ECO:0000259" key="1">
    <source>
        <dbReference type="Pfam" id="PF16490"/>
    </source>
</evidence>
<gene>
    <name evidence="2" type="ORF">GMBLW1_10810</name>
</gene>
<accession>A0A6C2YNV8</accession>
<dbReference type="InterPro" id="IPR032459">
    <property type="entry name" value="Oxidoreduct_C"/>
</dbReference>
<dbReference type="Gene3D" id="3.40.50.720">
    <property type="entry name" value="NAD(P)-binding Rossmann-like Domain"/>
    <property type="match status" value="1"/>
</dbReference>
<dbReference type="EMBL" id="LR586016">
    <property type="protein sequence ID" value="VIP02879.1"/>
    <property type="molecule type" value="Genomic_DNA"/>
</dbReference>
<dbReference type="EMBL" id="LR593887">
    <property type="protein sequence ID" value="VTS02725.1"/>
    <property type="molecule type" value="Genomic_DNA"/>
</dbReference>
<dbReference type="Proteomes" id="UP000464378">
    <property type="component" value="Chromosome"/>
</dbReference>
<evidence type="ECO:0000313" key="3">
    <source>
        <dbReference type="Proteomes" id="UP000464378"/>
    </source>
</evidence>
<dbReference type="Pfam" id="PF16490">
    <property type="entry name" value="Oxidoreduct_C"/>
    <property type="match status" value="1"/>
</dbReference>
<dbReference type="KEGG" id="tim:GMBLW1_10810"/>
<protein>
    <recommendedName>
        <fullName evidence="1">Putative oxidoreductase C-terminal domain-containing protein</fullName>
    </recommendedName>
</protein>
<sequence length="438" mass="50750">MLHPPVRMMLLDPGHFHAALLLNYHRDAIHPRLFCYAPVGPDLLDWMQHLTRFNTRSLHPTRWQLDVRASDSFEDRFFRELPGRAAILAGRNHRKLSRMRRCVESAVHVIADKPWAIAPEQLPEIEAMLHEARLREMQVFDAMTERWAAPNQLLRTLLADRTLFGMLQPGTVDLPAIRLASMHALHKYVAGRPQIRPVSFFHPDEHGEPLADVGTHLADLAMWIAFPDQTFHFRSDLTILRAGRDRLPLRLPQWQRLTGFSQYPNELADWIISDVLHWPSRNWVDFTLKGHHIRIDAGWEEHLPNGDWTTAEFRGSRCWIALKNDPPPISSPVVILSPNDPAEFETIRALLVDRLSDWDDRYPNLSLKIQDNRFEIRISESQLVPHEQLFGRVMAQFLQHVQTNKPLPAWEYPNLLTKYAITTQGVARSRESESPPPE</sequence>
<name>A0A6C2YNV8_9BACT</name>